<accession>A0A7L9FEH0</accession>
<name>A0A7L9FEH0_9CREN</name>
<organism evidence="1 2">
    <name type="scientific">Infirmifilum lucidum</name>
    <dbReference type="NCBI Taxonomy" id="2776706"/>
    <lineage>
        <taxon>Archaea</taxon>
        <taxon>Thermoproteota</taxon>
        <taxon>Thermoprotei</taxon>
        <taxon>Thermofilales</taxon>
        <taxon>Thermofilaceae</taxon>
        <taxon>Infirmifilum</taxon>
    </lineage>
</organism>
<reference evidence="1 2" key="1">
    <citation type="submission" date="2020-10" db="EMBL/GenBank/DDBJ databases">
        <title>Thermofilum lucidum 3507LT sp. nov. a novel member of Thermofilaceae family isolated from Chile hot spring, and proposal of description order Thermofilales.</title>
        <authorList>
            <person name="Zayulina K.S."/>
            <person name="Elcheninov A.G."/>
            <person name="Toshchakov S.V."/>
            <person name="Kublanov I.V."/>
        </authorList>
    </citation>
    <scope>NUCLEOTIDE SEQUENCE [LARGE SCALE GENOMIC DNA]</scope>
    <source>
        <strain evidence="1 2">3507LT</strain>
    </source>
</reference>
<dbReference type="InParanoid" id="A0A7L9FEH0"/>
<dbReference type="AlphaFoldDB" id="A0A7L9FEH0"/>
<dbReference type="GeneID" id="59149160"/>
<dbReference type="EMBL" id="CP062310">
    <property type="protein sequence ID" value="QOJ78087.1"/>
    <property type="molecule type" value="Genomic_DNA"/>
</dbReference>
<evidence type="ECO:0000313" key="2">
    <source>
        <dbReference type="Proteomes" id="UP000594121"/>
    </source>
</evidence>
<keyword evidence="2" id="KW-1185">Reference proteome</keyword>
<gene>
    <name evidence="1" type="ORF">IG193_04650</name>
</gene>
<dbReference type="Proteomes" id="UP000594121">
    <property type="component" value="Chromosome"/>
</dbReference>
<evidence type="ECO:0000313" key="1">
    <source>
        <dbReference type="EMBL" id="QOJ78087.1"/>
    </source>
</evidence>
<protein>
    <submittedName>
        <fullName evidence="1">Uncharacterized protein</fullName>
    </submittedName>
</protein>
<dbReference type="RefSeq" id="WP_192818060.1">
    <property type="nucleotide sequence ID" value="NZ_CP062310.1"/>
</dbReference>
<dbReference type="KEGG" id="thel:IG193_04650"/>
<proteinExistence type="predicted"/>
<sequence length="95" mass="10781">MKKSLRNSLNEFSRDRTLKKIRIKIELPVSPEAFKALVVDDFSTVQLEINAGYHEGRIVYTITLDPRKTGEAKGIVNEVLRILKSIENLKPLADS</sequence>